<dbReference type="EMBL" id="AGXN01000023">
    <property type="protein sequence ID" value="EIY90099.1"/>
    <property type="molecule type" value="Genomic_DNA"/>
</dbReference>
<gene>
    <name evidence="1" type="ORF">HMPREF1056_04106</name>
</gene>
<protein>
    <submittedName>
        <fullName evidence="1">Uncharacterized protein</fullName>
    </submittedName>
</protein>
<reference evidence="1 2" key="1">
    <citation type="submission" date="2012-02" db="EMBL/GenBank/DDBJ databases">
        <title>The Genome Sequence of Bacteroides fragilis CL07T12C05.</title>
        <authorList>
            <consortium name="The Broad Institute Genome Sequencing Platform"/>
            <person name="Earl A."/>
            <person name="Ward D."/>
            <person name="Feldgarden M."/>
            <person name="Gevers D."/>
            <person name="Zitomersky N.L."/>
            <person name="Coyne M.J."/>
            <person name="Comstock L.E."/>
            <person name="Young S.K."/>
            <person name="Zeng Q."/>
            <person name="Gargeya S."/>
            <person name="Fitzgerald M."/>
            <person name="Haas B."/>
            <person name="Abouelleil A."/>
            <person name="Alvarado L."/>
            <person name="Arachchi H.M."/>
            <person name="Berlin A."/>
            <person name="Chapman S.B."/>
            <person name="Gearin G."/>
            <person name="Goldberg J."/>
            <person name="Griggs A."/>
            <person name="Gujja S."/>
            <person name="Hansen M."/>
            <person name="Heiman D."/>
            <person name="Howarth C."/>
            <person name="Larimer J."/>
            <person name="Lui A."/>
            <person name="MacDonald P.J.P."/>
            <person name="McCowen C."/>
            <person name="Montmayeur A."/>
            <person name="Murphy C."/>
            <person name="Neiman D."/>
            <person name="Pearson M."/>
            <person name="Priest M."/>
            <person name="Roberts A."/>
            <person name="Saif S."/>
            <person name="Shea T."/>
            <person name="Sisk P."/>
            <person name="Stolte C."/>
            <person name="Sykes S."/>
            <person name="Wortman J."/>
            <person name="Nusbaum C."/>
            <person name="Birren B."/>
        </authorList>
    </citation>
    <scope>NUCLEOTIDE SEQUENCE [LARGE SCALE GENOMIC DNA]</scope>
    <source>
        <strain evidence="1 2">CL07T12C05</strain>
    </source>
</reference>
<dbReference type="Proteomes" id="UP000003879">
    <property type="component" value="Unassembled WGS sequence"/>
</dbReference>
<comment type="caution">
    <text evidence="1">The sequence shown here is derived from an EMBL/GenBank/DDBJ whole genome shotgun (WGS) entry which is preliminary data.</text>
</comment>
<evidence type="ECO:0000313" key="1">
    <source>
        <dbReference type="EMBL" id="EIY90099.1"/>
    </source>
</evidence>
<evidence type="ECO:0000313" key="2">
    <source>
        <dbReference type="Proteomes" id="UP000003879"/>
    </source>
</evidence>
<proteinExistence type="predicted"/>
<organism evidence="1 2">
    <name type="scientific">Bacteroides fragilis CL07T12C05</name>
    <dbReference type="NCBI Taxonomy" id="997883"/>
    <lineage>
        <taxon>Bacteria</taxon>
        <taxon>Pseudomonadati</taxon>
        <taxon>Bacteroidota</taxon>
        <taxon>Bacteroidia</taxon>
        <taxon>Bacteroidales</taxon>
        <taxon>Bacteroidaceae</taxon>
        <taxon>Bacteroides</taxon>
    </lineage>
</organism>
<accession>A0A0E2AK16</accession>
<dbReference type="HOGENOM" id="CLU_3180136_0_0_10"/>
<sequence>MYLNINTIKVKHDKKFGQLPKNSYICRVIIKEMQTYENNYNGMCEP</sequence>
<name>A0A0E2AK16_BACFG</name>
<dbReference type="AlphaFoldDB" id="A0A0E2AK16"/>